<dbReference type="EMBL" id="UXUI01000643">
    <property type="protein sequence ID" value="VDD85290.1"/>
    <property type="molecule type" value="Genomic_DNA"/>
</dbReference>
<evidence type="ECO:0008006" key="3">
    <source>
        <dbReference type="Google" id="ProtNLM"/>
    </source>
</evidence>
<dbReference type="OrthoDB" id="5868818at2759"/>
<organism evidence="1 2">
    <name type="scientific">Enterobius vermicularis</name>
    <name type="common">Human pinworm</name>
    <dbReference type="NCBI Taxonomy" id="51028"/>
    <lineage>
        <taxon>Eukaryota</taxon>
        <taxon>Metazoa</taxon>
        <taxon>Ecdysozoa</taxon>
        <taxon>Nematoda</taxon>
        <taxon>Chromadorea</taxon>
        <taxon>Rhabditida</taxon>
        <taxon>Spirurina</taxon>
        <taxon>Oxyuridomorpha</taxon>
        <taxon>Oxyuroidea</taxon>
        <taxon>Oxyuridae</taxon>
        <taxon>Enterobius</taxon>
    </lineage>
</organism>
<name>A0A3P6HE28_ENTVE</name>
<reference evidence="1 2" key="1">
    <citation type="submission" date="2018-10" db="EMBL/GenBank/DDBJ databases">
        <authorList>
            <consortium name="Pathogen Informatics"/>
        </authorList>
    </citation>
    <scope>NUCLEOTIDE SEQUENCE [LARGE SCALE GENOMIC DNA]</scope>
</reference>
<protein>
    <recommendedName>
        <fullName evidence="3">IgGFc_binding domain-containing protein</fullName>
    </recommendedName>
</protein>
<dbReference type="AlphaFoldDB" id="A0A3P6HE28"/>
<accession>A0A3P6HE28</accession>
<dbReference type="Proteomes" id="UP000274131">
    <property type="component" value="Unassembled WGS sequence"/>
</dbReference>
<proteinExistence type="predicted"/>
<sequence>MTLSLAQIIAAIANANNYFQADSSGTNFLTVFPWNNAPAGSPQQISLNFINVDKRKTASVNVTYYTLNSKETSVKNETRITVSPLNSATFDLPPSCVYQGYKVSELPSIETISNRKIQVVSDSPISVVAHNFYNDSGDSYTILPVSLWKKEYKFSLPPAQRGSHMLYFLSIMEVELHLKVFFGTSKTEFTINLTGEEEAKVYVPSTDSEALTVIVTGSMIFTVIAAVRRLPISNSNGRSDFGCFIPSSAFSSHLLHGTYVTTLDTATYYSFTPANFSKDKFEVNVEGGSNMKEVLHLKANGSQMPQHISQSYYGDIVAFQES</sequence>
<gene>
    <name evidence="1" type="ORF">EVEC_LOCUS433</name>
</gene>
<keyword evidence="2" id="KW-1185">Reference proteome</keyword>
<evidence type="ECO:0000313" key="2">
    <source>
        <dbReference type="Proteomes" id="UP000274131"/>
    </source>
</evidence>
<evidence type="ECO:0000313" key="1">
    <source>
        <dbReference type="EMBL" id="VDD85290.1"/>
    </source>
</evidence>